<comment type="caution">
    <text evidence="1">The sequence shown here is derived from an EMBL/GenBank/DDBJ whole genome shotgun (WGS) entry which is preliminary data.</text>
</comment>
<organism evidence="1 2">
    <name type="scientific">Entomophthora muscae</name>
    <dbReference type="NCBI Taxonomy" id="34485"/>
    <lineage>
        <taxon>Eukaryota</taxon>
        <taxon>Fungi</taxon>
        <taxon>Fungi incertae sedis</taxon>
        <taxon>Zoopagomycota</taxon>
        <taxon>Entomophthoromycotina</taxon>
        <taxon>Entomophthoromycetes</taxon>
        <taxon>Entomophthorales</taxon>
        <taxon>Entomophthoraceae</taxon>
        <taxon>Entomophthora</taxon>
    </lineage>
</organism>
<accession>A0ACC2TTI3</accession>
<protein>
    <submittedName>
        <fullName evidence="1">Uncharacterized protein</fullName>
    </submittedName>
</protein>
<sequence>MRRIHRIKVTKELKIHNKHLSSKQTPAATNKTSTVTTQTSATTKLLPAATTKLLHAANVQTPDTTKQMSAATKQMHTATVQALITLGSPIHKSGTLEPVCHQPPAHKPACACALHTPAASHSSCHPLSSHAIRPVHLHSLGKFPNQETKKGIFPKAKLDRNRCPSWVPIKWGMD</sequence>
<keyword evidence="2" id="KW-1185">Reference proteome</keyword>
<dbReference type="EMBL" id="QTSX02002174">
    <property type="protein sequence ID" value="KAJ9077868.1"/>
    <property type="molecule type" value="Genomic_DNA"/>
</dbReference>
<gene>
    <name evidence="1" type="ORF">DSO57_1012468</name>
</gene>
<proteinExistence type="predicted"/>
<dbReference type="Proteomes" id="UP001165960">
    <property type="component" value="Unassembled WGS sequence"/>
</dbReference>
<reference evidence="1" key="1">
    <citation type="submission" date="2022-04" db="EMBL/GenBank/DDBJ databases">
        <title>Genome of the entomopathogenic fungus Entomophthora muscae.</title>
        <authorList>
            <person name="Elya C."/>
            <person name="Lovett B.R."/>
            <person name="Lee E."/>
            <person name="Macias A.M."/>
            <person name="Hajek A.E."/>
            <person name="De Bivort B.L."/>
            <person name="Kasson M.T."/>
            <person name="De Fine Licht H.H."/>
            <person name="Stajich J.E."/>
        </authorList>
    </citation>
    <scope>NUCLEOTIDE SEQUENCE</scope>
    <source>
        <strain evidence="1">Berkeley</strain>
    </source>
</reference>
<evidence type="ECO:0000313" key="1">
    <source>
        <dbReference type="EMBL" id="KAJ9077868.1"/>
    </source>
</evidence>
<evidence type="ECO:0000313" key="2">
    <source>
        <dbReference type="Proteomes" id="UP001165960"/>
    </source>
</evidence>
<name>A0ACC2TTI3_9FUNG</name>